<reference evidence="1" key="1">
    <citation type="submission" date="2024-05" db="EMBL/GenBank/DDBJ databases">
        <title>Isolation and characterization of Sporomusa carbonis sp. nov., a carboxydotrophic hydrogenogen in the genus of Sporomusa isolated from a charcoal burning pile.</title>
        <authorList>
            <person name="Boeer T."/>
            <person name="Rosenbaum F."/>
            <person name="Eysell L."/>
            <person name="Mueller V."/>
            <person name="Daniel R."/>
            <person name="Poehlein A."/>
        </authorList>
    </citation>
    <scope>NUCLEOTIDE SEQUENCE [LARGE SCALE GENOMIC DNA]</scope>
    <source>
        <strain evidence="1">DSM 3132</strain>
    </source>
</reference>
<name>A0ABZ3IYY9_SPOA4</name>
<keyword evidence="2" id="KW-1185">Reference proteome</keyword>
<dbReference type="EMBL" id="CP155571">
    <property type="protein sequence ID" value="XFO71076.1"/>
    <property type="molecule type" value="Genomic_DNA"/>
</dbReference>
<gene>
    <name evidence="1" type="ORF">SPACI_010910</name>
</gene>
<dbReference type="Proteomes" id="UP000216052">
    <property type="component" value="Chromosome"/>
</dbReference>
<organism evidence="1 2">
    <name type="scientific">Sporomusa acidovorans (strain ATCC 49682 / DSM 3132 / Mol)</name>
    <dbReference type="NCBI Taxonomy" id="1123286"/>
    <lineage>
        <taxon>Bacteria</taxon>
        <taxon>Bacillati</taxon>
        <taxon>Bacillota</taxon>
        <taxon>Negativicutes</taxon>
        <taxon>Selenomonadales</taxon>
        <taxon>Sporomusaceae</taxon>
        <taxon>Sporomusa</taxon>
    </lineage>
</organism>
<evidence type="ECO:0000313" key="2">
    <source>
        <dbReference type="Proteomes" id="UP000216052"/>
    </source>
</evidence>
<proteinExistence type="predicted"/>
<evidence type="ECO:0000313" key="1">
    <source>
        <dbReference type="EMBL" id="XFO71076.1"/>
    </source>
</evidence>
<sequence>MTSFERERLQRYTEDAGQWLATIQTILQYPATPQQAAALVLCRAASELVIGIKQQIEIDQPTSKIKEGCK</sequence>
<accession>A0ABZ3IYY9</accession>
<protein>
    <submittedName>
        <fullName evidence="1">Uncharacterized protein</fullName>
    </submittedName>
</protein>